<dbReference type="Pfam" id="PF03547">
    <property type="entry name" value="Mem_trans"/>
    <property type="match status" value="1"/>
</dbReference>
<sequence length="490" mass="52749">MLSVGALIWISFRPLLRLIICAGAGYAITKADIFPLVAARGASQVILYIAIPCLLFSKIVPSFNADNIRAFGPLVLVASLYEIMGIASAWIIKQFFWVPHRFRNGILVAGGWGNVGDIPTSVIMSVTAAAPFNAATDQDLSVAYISVFILVFTVSLFPMGGHRWIAKDYEGPEVEHEEVQDELRAKRTVLLSWSRRCRSKPHDEEKWEERDSSSSSPAAVTGSEANLNSPPTLQLRRSTIQDSVAEKPPRIGDDSSPPSDLGFISRQDTIDNTVIANTATPKDDSDPQALNCNVHEPASPKPPGKLKLILAQVRDFVRGLLSPPSIAICVALPISLVPKLKALFVPVAGVDMPSAPDGLPPLAFVMDATIFIGAASVPLGLICLGSALARLNVPRNQWKALPLGAISSLAVAKLLIMPILGVLIVQGLILLVLAYSNYAGTIHLSVSVYLTQVYSGTGSAEHLSAFLIPQYILMFFSMTALTAYTIQLLF</sequence>
<evidence type="ECO:0000256" key="5">
    <source>
        <dbReference type="SAM" id="MobiDB-lite"/>
    </source>
</evidence>
<keyword evidence="2 6" id="KW-0812">Transmembrane</keyword>
<dbReference type="eggNOG" id="ENOG502QU6H">
    <property type="taxonomic scope" value="Eukaryota"/>
</dbReference>
<comment type="subcellular location">
    <subcellularLocation>
        <location evidence="1">Membrane</location>
        <topology evidence="1">Multi-pass membrane protein</topology>
    </subcellularLocation>
</comment>
<dbReference type="InterPro" id="IPR040254">
    <property type="entry name" value="Ecm3-like"/>
</dbReference>
<feature type="transmembrane region" description="Helical" evidence="6">
    <location>
        <begin position="410"/>
        <end position="435"/>
    </location>
</feature>
<feature type="region of interest" description="Disordered" evidence="5">
    <location>
        <begin position="200"/>
        <end position="234"/>
    </location>
</feature>
<feature type="compositionally biased region" description="Basic and acidic residues" evidence="5">
    <location>
        <begin position="200"/>
        <end position="212"/>
    </location>
</feature>
<feature type="transmembrane region" description="Helical" evidence="6">
    <location>
        <begin position="316"/>
        <end position="336"/>
    </location>
</feature>
<protein>
    <submittedName>
        <fullName evidence="7">Membrane protein</fullName>
    </submittedName>
</protein>
<feature type="transmembrane region" description="Helical" evidence="6">
    <location>
        <begin position="471"/>
        <end position="489"/>
    </location>
</feature>
<dbReference type="GO" id="GO:0055085">
    <property type="term" value="P:transmembrane transport"/>
    <property type="evidence" value="ECO:0007669"/>
    <property type="project" value="InterPro"/>
</dbReference>
<reference evidence="7 8" key="1">
    <citation type="journal article" date="2010" name="Proc. Natl. Acad. Sci. U.S.A.">
        <title>Insights into evolution of multicellular fungi from the assembled chromosomes of the mushroom Coprinopsis cinerea (Coprinus cinereus).</title>
        <authorList>
            <person name="Stajich J.E."/>
            <person name="Wilke S.K."/>
            <person name="Ahren D."/>
            <person name="Au C.H."/>
            <person name="Birren B.W."/>
            <person name="Borodovsky M."/>
            <person name="Burns C."/>
            <person name="Canback B."/>
            <person name="Casselton L.A."/>
            <person name="Cheng C.K."/>
            <person name="Deng J."/>
            <person name="Dietrich F.S."/>
            <person name="Fargo D.C."/>
            <person name="Farman M.L."/>
            <person name="Gathman A.C."/>
            <person name="Goldberg J."/>
            <person name="Guigo R."/>
            <person name="Hoegger P.J."/>
            <person name="Hooker J.B."/>
            <person name="Huggins A."/>
            <person name="James T.Y."/>
            <person name="Kamada T."/>
            <person name="Kilaru S."/>
            <person name="Kodira C."/>
            <person name="Kues U."/>
            <person name="Kupfer D."/>
            <person name="Kwan H.S."/>
            <person name="Lomsadze A."/>
            <person name="Li W."/>
            <person name="Lilly W.W."/>
            <person name="Ma L.J."/>
            <person name="Mackey A.J."/>
            <person name="Manning G."/>
            <person name="Martin F."/>
            <person name="Muraguchi H."/>
            <person name="Natvig D.O."/>
            <person name="Palmerini H."/>
            <person name="Ramesh M.A."/>
            <person name="Rehmeyer C.J."/>
            <person name="Roe B.A."/>
            <person name="Shenoy N."/>
            <person name="Stanke M."/>
            <person name="Ter-Hovhannisyan V."/>
            <person name="Tunlid A."/>
            <person name="Velagapudi R."/>
            <person name="Vision T.J."/>
            <person name="Zeng Q."/>
            <person name="Zolan M.E."/>
            <person name="Pukkila P.J."/>
        </authorList>
    </citation>
    <scope>NUCLEOTIDE SEQUENCE [LARGE SCALE GENOMIC DNA]</scope>
    <source>
        <strain evidence="8">Okayama-7 / 130 / ATCC MYA-4618 / FGSC 9003</strain>
    </source>
</reference>
<feature type="region of interest" description="Disordered" evidence="5">
    <location>
        <begin position="241"/>
        <end position="260"/>
    </location>
</feature>
<dbReference type="GeneID" id="6011205"/>
<evidence type="ECO:0000256" key="1">
    <source>
        <dbReference type="ARBA" id="ARBA00004141"/>
    </source>
</evidence>
<dbReference type="KEGG" id="cci:CC1G_05825"/>
<feature type="transmembrane region" description="Helical" evidence="6">
    <location>
        <begin position="33"/>
        <end position="56"/>
    </location>
</feature>
<dbReference type="InParanoid" id="A8NLH6"/>
<dbReference type="PANTHER" id="PTHR31274">
    <property type="entry name" value="PROTEIN ECM3"/>
    <property type="match status" value="1"/>
</dbReference>
<comment type="caution">
    <text evidence="7">The sequence shown here is derived from an EMBL/GenBank/DDBJ whole genome shotgun (WGS) entry which is preliminary data.</text>
</comment>
<keyword evidence="4 6" id="KW-0472">Membrane</keyword>
<name>A8NLH6_COPC7</name>
<dbReference type="VEuPathDB" id="FungiDB:CC1G_05825"/>
<feature type="compositionally biased region" description="Basic and acidic residues" evidence="5">
    <location>
        <begin position="244"/>
        <end position="253"/>
    </location>
</feature>
<proteinExistence type="predicted"/>
<dbReference type="OrthoDB" id="435607at2759"/>
<accession>A8NLH6</accession>
<keyword evidence="8" id="KW-1185">Reference proteome</keyword>
<organism evidence="7 8">
    <name type="scientific">Coprinopsis cinerea (strain Okayama-7 / 130 / ATCC MYA-4618 / FGSC 9003)</name>
    <name type="common">Inky cap fungus</name>
    <name type="synonym">Hormographiella aspergillata</name>
    <dbReference type="NCBI Taxonomy" id="240176"/>
    <lineage>
        <taxon>Eukaryota</taxon>
        <taxon>Fungi</taxon>
        <taxon>Dikarya</taxon>
        <taxon>Basidiomycota</taxon>
        <taxon>Agaricomycotina</taxon>
        <taxon>Agaricomycetes</taxon>
        <taxon>Agaricomycetidae</taxon>
        <taxon>Agaricales</taxon>
        <taxon>Agaricineae</taxon>
        <taxon>Psathyrellaceae</taxon>
        <taxon>Coprinopsis</taxon>
    </lineage>
</organism>
<evidence type="ECO:0000313" key="8">
    <source>
        <dbReference type="Proteomes" id="UP000001861"/>
    </source>
</evidence>
<dbReference type="RefSeq" id="XP_001834688.1">
    <property type="nucleotide sequence ID" value="XM_001834636.1"/>
</dbReference>
<gene>
    <name evidence="7" type="ORF">CC1G_05825</name>
</gene>
<dbReference type="Proteomes" id="UP000001861">
    <property type="component" value="Unassembled WGS sequence"/>
</dbReference>
<feature type="transmembrane region" description="Helical" evidence="6">
    <location>
        <begin position="362"/>
        <end position="389"/>
    </location>
</feature>
<feature type="transmembrane region" description="Helical" evidence="6">
    <location>
        <begin position="141"/>
        <end position="159"/>
    </location>
</feature>
<evidence type="ECO:0000256" key="4">
    <source>
        <dbReference type="ARBA" id="ARBA00023136"/>
    </source>
</evidence>
<evidence type="ECO:0000256" key="3">
    <source>
        <dbReference type="ARBA" id="ARBA00022989"/>
    </source>
</evidence>
<dbReference type="STRING" id="240176.A8NLH6"/>
<dbReference type="GO" id="GO:0016020">
    <property type="term" value="C:membrane"/>
    <property type="evidence" value="ECO:0007669"/>
    <property type="project" value="UniProtKB-SubCell"/>
</dbReference>
<dbReference type="PANTHER" id="PTHR31274:SF1">
    <property type="entry name" value="AGL149CP"/>
    <property type="match status" value="1"/>
</dbReference>
<evidence type="ECO:0000256" key="6">
    <source>
        <dbReference type="SAM" id="Phobius"/>
    </source>
</evidence>
<dbReference type="AlphaFoldDB" id="A8NLH6"/>
<evidence type="ECO:0000313" key="7">
    <source>
        <dbReference type="EMBL" id="EAU87136.1"/>
    </source>
</evidence>
<dbReference type="EMBL" id="AACS02000012">
    <property type="protein sequence ID" value="EAU87136.1"/>
    <property type="molecule type" value="Genomic_DNA"/>
</dbReference>
<feature type="compositionally biased region" description="Polar residues" evidence="5">
    <location>
        <begin position="223"/>
        <end position="234"/>
    </location>
</feature>
<dbReference type="InterPro" id="IPR004776">
    <property type="entry name" value="Mem_transp_PIN-like"/>
</dbReference>
<feature type="transmembrane region" description="Helical" evidence="6">
    <location>
        <begin position="68"/>
        <end position="92"/>
    </location>
</feature>
<dbReference type="OMA" id="GVAYCCI"/>
<keyword evidence="3 6" id="KW-1133">Transmembrane helix</keyword>
<evidence type="ECO:0000256" key="2">
    <source>
        <dbReference type="ARBA" id="ARBA00022692"/>
    </source>
</evidence>